<reference evidence="7" key="1">
    <citation type="submission" date="2020-07" db="EMBL/GenBank/DDBJ databases">
        <title>Genome sequence and genetic diversity analysis of an under-domesticated orphan crop, white fonio (Digitaria exilis).</title>
        <authorList>
            <person name="Bennetzen J.L."/>
            <person name="Chen S."/>
            <person name="Ma X."/>
            <person name="Wang X."/>
            <person name="Yssel A.E.J."/>
            <person name="Chaluvadi S.R."/>
            <person name="Johnson M."/>
            <person name="Gangashetty P."/>
            <person name="Hamidou F."/>
            <person name="Sanogo M.D."/>
            <person name="Zwaenepoel A."/>
            <person name="Wallace J."/>
            <person name="Van De Peer Y."/>
            <person name="Van Deynze A."/>
        </authorList>
    </citation>
    <scope>NUCLEOTIDE SEQUENCE</scope>
    <source>
        <tissue evidence="7">Leaves</tissue>
    </source>
</reference>
<keyword evidence="4" id="KW-0547">Nucleotide-binding</keyword>
<name>A0A835AUN7_9POAL</name>
<sequence>MLQQNQILEFICQVVVENCMELLFEIAENTEDYDKFYEAFSVDLKLGIKQDYQNRNQIAELLRYHSTKSGDELISLKDYVTRMKEGQNNIYYITGESKKAVENSPFLEKLKKRGYEVMYMVDTSDEYVIAQLKEYEGKKLISAKTEGLTLSETEDEKKRKQELKEKFKGLCKVIKEVLGDKVEKVVISDRLIDSPCCLVIGEHERTTNRESITKALYLRDSSMATYIPSKKTMEINPENNIIDEIRKRAEADKNNKSVNDVIMLLFETALVTSGLSLKDSNTFGNHIHNIIKRGLRINEDETQDDAGESKMEEVDQHRL</sequence>
<evidence type="ECO:0000256" key="5">
    <source>
        <dbReference type="ARBA" id="ARBA00022840"/>
    </source>
</evidence>
<dbReference type="GO" id="GO:0140662">
    <property type="term" value="F:ATP-dependent protein folding chaperone"/>
    <property type="evidence" value="ECO:0007669"/>
    <property type="project" value="InterPro"/>
</dbReference>
<dbReference type="Gene3D" id="3.30.230.80">
    <property type="match status" value="1"/>
</dbReference>
<comment type="similarity">
    <text evidence="2">Belongs to the heat shock protein 90 family.</text>
</comment>
<dbReference type="GO" id="GO:0005524">
    <property type="term" value="F:ATP binding"/>
    <property type="evidence" value="ECO:0007669"/>
    <property type="project" value="UniProtKB-KW"/>
</dbReference>
<evidence type="ECO:0000256" key="2">
    <source>
        <dbReference type="ARBA" id="ARBA00008239"/>
    </source>
</evidence>
<evidence type="ECO:0000313" key="7">
    <source>
        <dbReference type="EMBL" id="KAF8668785.1"/>
    </source>
</evidence>
<organism evidence="7 8">
    <name type="scientific">Digitaria exilis</name>
    <dbReference type="NCBI Taxonomy" id="1010633"/>
    <lineage>
        <taxon>Eukaryota</taxon>
        <taxon>Viridiplantae</taxon>
        <taxon>Streptophyta</taxon>
        <taxon>Embryophyta</taxon>
        <taxon>Tracheophyta</taxon>
        <taxon>Spermatophyta</taxon>
        <taxon>Magnoliopsida</taxon>
        <taxon>Liliopsida</taxon>
        <taxon>Poales</taxon>
        <taxon>Poaceae</taxon>
        <taxon>PACMAD clade</taxon>
        <taxon>Panicoideae</taxon>
        <taxon>Panicodae</taxon>
        <taxon>Paniceae</taxon>
        <taxon>Anthephorinae</taxon>
        <taxon>Digitaria</taxon>
    </lineage>
</organism>
<dbReference type="InterPro" id="IPR037196">
    <property type="entry name" value="HSP90_C"/>
</dbReference>
<evidence type="ECO:0000313" key="8">
    <source>
        <dbReference type="Proteomes" id="UP000636709"/>
    </source>
</evidence>
<dbReference type="Gene3D" id="3.40.50.11260">
    <property type="match status" value="1"/>
</dbReference>
<proteinExistence type="inferred from homology"/>
<gene>
    <name evidence="7" type="ORF">HU200_051977</name>
</gene>
<dbReference type="Proteomes" id="UP000636709">
    <property type="component" value="Unassembled WGS sequence"/>
</dbReference>
<comment type="caution">
    <text evidence="7">The sequence shown here is derived from an EMBL/GenBank/DDBJ whole genome shotgun (WGS) entry which is preliminary data.</text>
</comment>
<dbReference type="GO" id="GO:0016887">
    <property type="term" value="F:ATP hydrolysis activity"/>
    <property type="evidence" value="ECO:0007669"/>
    <property type="project" value="InterPro"/>
</dbReference>
<evidence type="ECO:0000256" key="1">
    <source>
        <dbReference type="ARBA" id="ARBA00004496"/>
    </source>
</evidence>
<keyword evidence="8" id="KW-1185">Reference proteome</keyword>
<evidence type="ECO:0008006" key="9">
    <source>
        <dbReference type="Google" id="ProtNLM"/>
    </source>
</evidence>
<keyword evidence="3" id="KW-0963">Cytoplasm</keyword>
<dbReference type="SUPFAM" id="SSF110942">
    <property type="entry name" value="HSP90 C-terminal domain"/>
    <property type="match status" value="1"/>
</dbReference>
<dbReference type="FunFam" id="3.40.50.11260:FF:000001">
    <property type="entry name" value="Heat shock protein 90 alpha"/>
    <property type="match status" value="1"/>
</dbReference>
<dbReference type="Pfam" id="PF00183">
    <property type="entry name" value="HSP90"/>
    <property type="match status" value="1"/>
</dbReference>
<dbReference type="PANTHER" id="PTHR11528">
    <property type="entry name" value="HEAT SHOCK PROTEIN 90 FAMILY MEMBER"/>
    <property type="match status" value="1"/>
</dbReference>
<comment type="subcellular location">
    <subcellularLocation>
        <location evidence="1">Cytoplasm</location>
    </subcellularLocation>
</comment>
<keyword evidence="6" id="KW-0143">Chaperone</keyword>
<evidence type="ECO:0000256" key="4">
    <source>
        <dbReference type="ARBA" id="ARBA00022741"/>
    </source>
</evidence>
<dbReference type="OrthoDB" id="28737at2759"/>
<keyword evidence="5" id="KW-0067">ATP-binding</keyword>
<evidence type="ECO:0000256" key="6">
    <source>
        <dbReference type="ARBA" id="ARBA00023186"/>
    </source>
</evidence>
<accession>A0A835AUN7</accession>
<dbReference type="InterPro" id="IPR001404">
    <property type="entry name" value="Hsp90_fam"/>
</dbReference>
<dbReference type="AlphaFoldDB" id="A0A835AUN7"/>
<dbReference type="Gene3D" id="1.20.120.790">
    <property type="entry name" value="Heat shock protein 90, C-terminal domain"/>
    <property type="match status" value="1"/>
</dbReference>
<dbReference type="InterPro" id="IPR020568">
    <property type="entry name" value="Ribosomal_Su5_D2-typ_SF"/>
</dbReference>
<dbReference type="EMBL" id="JACEFO010002273">
    <property type="protein sequence ID" value="KAF8668785.1"/>
    <property type="molecule type" value="Genomic_DNA"/>
</dbReference>
<evidence type="ECO:0000256" key="3">
    <source>
        <dbReference type="ARBA" id="ARBA00022490"/>
    </source>
</evidence>
<dbReference type="GO" id="GO:0005737">
    <property type="term" value="C:cytoplasm"/>
    <property type="evidence" value="ECO:0007669"/>
    <property type="project" value="UniProtKB-SubCell"/>
</dbReference>
<dbReference type="FunFam" id="1.20.120.790:FF:000001">
    <property type="entry name" value="Heat shock protein 90 alpha"/>
    <property type="match status" value="1"/>
</dbReference>
<dbReference type="GO" id="GO:0051082">
    <property type="term" value="F:unfolded protein binding"/>
    <property type="evidence" value="ECO:0007669"/>
    <property type="project" value="InterPro"/>
</dbReference>
<protein>
    <recommendedName>
        <fullName evidence="9">Heat shock protein 90</fullName>
    </recommendedName>
</protein>
<dbReference type="SUPFAM" id="SSF54211">
    <property type="entry name" value="Ribosomal protein S5 domain 2-like"/>
    <property type="match status" value="1"/>
</dbReference>